<comment type="caution">
    <text evidence="2">The sequence shown here is derived from an EMBL/GenBank/DDBJ whole genome shotgun (WGS) entry which is preliminary data.</text>
</comment>
<feature type="region of interest" description="Disordered" evidence="1">
    <location>
        <begin position="1"/>
        <end position="34"/>
    </location>
</feature>
<reference evidence="3" key="2">
    <citation type="submission" date="2013-04" db="EMBL/GenBank/DDBJ databases">
        <title>Bisphenol A degrading Sphingobium sp. strain BiD32.</title>
        <authorList>
            <person name="Nielsen J.L."/>
            <person name="Zhou N.A."/>
            <person name="Kjeldal H."/>
        </authorList>
    </citation>
    <scope>NUCLEOTIDE SEQUENCE [LARGE SCALE GENOMIC DNA]</scope>
    <source>
        <strain evidence="3">BiD32</strain>
    </source>
</reference>
<feature type="compositionally biased region" description="Basic residues" evidence="1">
    <location>
        <begin position="1"/>
        <end position="10"/>
    </location>
</feature>
<evidence type="ECO:0000313" key="3">
    <source>
        <dbReference type="Proteomes" id="UP000013201"/>
    </source>
</evidence>
<reference evidence="2 3" key="1">
    <citation type="submission" date="2013-03" db="EMBL/GenBank/DDBJ databases">
        <authorList>
            <person name="Le V."/>
        </authorList>
    </citation>
    <scope>NUCLEOTIDE SEQUENCE [LARGE SCALE GENOMIC DNA]</scope>
    <source>
        <strain evidence="2 3">BiD32</strain>
    </source>
</reference>
<evidence type="ECO:0000256" key="1">
    <source>
        <dbReference type="SAM" id="MobiDB-lite"/>
    </source>
</evidence>
<keyword evidence="3" id="KW-1185">Reference proteome</keyword>
<organism evidence="2 3">
    <name type="scientific">Sphingobium indicum BiD32</name>
    <dbReference type="NCBI Taxonomy" id="1301087"/>
    <lineage>
        <taxon>Bacteria</taxon>
        <taxon>Pseudomonadati</taxon>
        <taxon>Pseudomonadota</taxon>
        <taxon>Alphaproteobacteria</taxon>
        <taxon>Sphingomonadales</taxon>
        <taxon>Sphingomonadaceae</taxon>
        <taxon>Sphingobium</taxon>
    </lineage>
</organism>
<accession>N1MMW7</accession>
<evidence type="ECO:0000313" key="2">
    <source>
        <dbReference type="EMBL" id="CCW16947.1"/>
    </source>
</evidence>
<dbReference type="Proteomes" id="UP000013201">
    <property type="component" value="Unassembled WGS sequence"/>
</dbReference>
<proteinExistence type="predicted"/>
<dbReference type="AlphaFoldDB" id="N1MMW7"/>
<sequence>MPSRRSRRDRRPQNCGPAHTKPRTRNPASSPLILPEIAPHPGDPFMALRKAARWSARELALLRAHYPTDGSGVATRLPGRSCHAIQVKAHKLGLATTHRSPAPAARLQGAALEDAIRLREVDKLSFAVIGKHFGICEASACNAVTIALCVRRGYRPAERDARGRLTPAGIERLRYALKKGLKGIDIQLRLGVSAACVSEQRRRYNRELLARGKAPLPPPGGGDAYSGVKLTLAQRKAVEALFMEGFGTTKVSQRSAVSKTSCIRIRERLVRRLRRKGQSLPGCDAAGVRHIHAESARFVTDEQRQLLRAMLLDSIPVRRAAHDLAIGGSTAYRIRDELAAEVSHAGQALPKPNLPGLVRSHATPDPFWPPANPKEMFAFRRLLQTMGFTEAKDHWRETRREARRAERAENAHRSFSFDEQLAHVAAGDVGITSAFVRHHLQPLITP</sequence>
<gene>
    <name evidence="2" type="ORF">EBBID32_12860</name>
</gene>
<name>N1MMW7_9SPHN</name>
<protein>
    <submittedName>
        <fullName evidence="2">Uncharacterized protein</fullName>
    </submittedName>
</protein>
<dbReference type="EMBL" id="CAVK010000060">
    <property type="protein sequence ID" value="CCW16947.1"/>
    <property type="molecule type" value="Genomic_DNA"/>
</dbReference>